<dbReference type="RefSeq" id="WP_160364109.1">
    <property type="nucleotide sequence ID" value="NZ_JACEIB010000027.1"/>
</dbReference>
<dbReference type="InterPro" id="IPR005631">
    <property type="entry name" value="SDH"/>
</dbReference>
<protein>
    <recommendedName>
        <fullName evidence="2">FAD assembly factor SdhE</fullName>
    </recommendedName>
</protein>
<dbReference type="SUPFAM" id="SSF109910">
    <property type="entry name" value="YgfY-like"/>
    <property type="match status" value="1"/>
</dbReference>
<keyword evidence="5" id="KW-1185">Reference proteome</keyword>
<gene>
    <name evidence="4" type="ORF">HZF05_19305</name>
</gene>
<comment type="similarity">
    <text evidence="1">Belongs to the SdhE FAD assembly factor family.</text>
</comment>
<dbReference type="Gene3D" id="1.10.150.250">
    <property type="entry name" value="Flavinator of succinate dehydrogenase"/>
    <property type="match status" value="1"/>
</dbReference>
<reference evidence="4 5" key="1">
    <citation type="submission" date="2020-07" db="EMBL/GenBank/DDBJ databases">
        <authorList>
            <person name="Sun Q."/>
        </authorList>
    </citation>
    <scope>NUCLEOTIDE SEQUENCE [LARGE SCALE GENOMIC DNA]</scope>
    <source>
        <strain evidence="4 5">CGMCC 1.13654</strain>
    </source>
</reference>
<dbReference type="Proteomes" id="UP000570166">
    <property type="component" value="Unassembled WGS sequence"/>
</dbReference>
<organism evidence="4 5">
    <name type="scientific">Sphingomonas chungangi</name>
    <dbReference type="NCBI Taxonomy" id="2683589"/>
    <lineage>
        <taxon>Bacteria</taxon>
        <taxon>Pseudomonadati</taxon>
        <taxon>Pseudomonadota</taxon>
        <taxon>Alphaproteobacteria</taxon>
        <taxon>Sphingomonadales</taxon>
        <taxon>Sphingomonadaceae</taxon>
        <taxon>Sphingomonas</taxon>
    </lineage>
</organism>
<dbReference type="Pfam" id="PF03937">
    <property type="entry name" value="Sdh5"/>
    <property type="match status" value="1"/>
</dbReference>
<dbReference type="InterPro" id="IPR036714">
    <property type="entry name" value="SDH_sf"/>
</dbReference>
<dbReference type="EMBL" id="JACEIB010000027">
    <property type="protein sequence ID" value="MBA2936234.1"/>
    <property type="molecule type" value="Genomic_DNA"/>
</dbReference>
<evidence type="ECO:0000256" key="3">
    <source>
        <dbReference type="ARBA" id="ARBA00023186"/>
    </source>
</evidence>
<evidence type="ECO:0000313" key="4">
    <source>
        <dbReference type="EMBL" id="MBA2936234.1"/>
    </source>
</evidence>
<comment type="caution">
    <text evidence="4">The sequence shown here is derived from an EMBL/GenBank/DDBJ whole genome shotgun (WGS) entry which is preliminary data.</text>
</comment>
<accession>A0A838LAK3</accession>
<sequence length="95" mass="10810">MDREHLLKRLGFRAWHRGTREADYLIGGFFDRYSPGWGEAELGWFEALLVEDDVDVMAWAMGTQPVPEAYDGPLMRAMQTLDYVPLPGTPASRAH</sequence>
<name>A0A838LAK3_9SPHN</name>
<evidence type="ECO:0000313" key="5">
    <source>
        <dbReference type="Proteomes" id="UP000570166"/>
    </source>
</evidence>
<proteinExistence type="inferred from homology"/>
<keyword evidence="3" id="KW-0143">Chaperone</keyword>
<evidence type="ECO:0000256" key="2">
    <source>
        <dbReference type="ARBA" id="ARBA00019418"/>
    </source>
</evidence>
<dbReference type="AlphaFoldDB" id="A0A838LAK3"/>
<evidence type="ECO:0000256" key="1">
    <source>
        <dbReference type="ARBA" id="ARBA00008571"/>
    </source>
</evidence>